<feature type="region of interest" description="Disordered" evidence="3">
    <location>
        <begin position="143"/>
        <end position="162"/>
    </location>
</feature>
<dbReference type="Pfam" id="PF00651">
    <property type="entry name" value="BTB"/>
    <property type="match status" value="1"/>
</dbReference>
<gene>
    <name evidence="6" type="ORF">OTU49_009328</name>
</gene>
<keyword evidence="2" id="KW-0863">Zinc-finger</keyword>
<dbReference type="GO" id="GO:0006357">
    <property type="term" value="P:regulation of transcription by RNA polymerase II"/>
    <property type="evidence" value="ECO:0007669"/>
    <property type="project" value="TreeGrafter"/>
</dbReference>
<organism evidence="6 7">
    <name type="scientific">Cherax quadricarinatus</name>
    <name type="common">Australian red claw crayfish</name>
    <dbReference type="NCBI Taxonomy" id="27406"/>
    <lineage>
        <taxon>Eukaryota</taxon>
        <taxon>Metazoa</taxon>
        <taxon>Ecdysozoa</taxon>
        <taxon>Arthropoda</taxon>
        <taxon>Crustacea</taxon>
        <taxon>Multicrustacea</taxon>
        <taxon>Malacostraca</taxon>
        <taxon>Eumalacostraca</taxon>
        <taxon>Eucarida</taxon>
        <taxon>Decapoda</taxon>
        <taxon>Pleocyemata</taxon>
        <taxon>Astacidea</taxon>
        <taxon>Parastacoidea</taxon>
        <taxon>Parastacidae</taxon>
        <taxon>Cherax</taxon>
    </lineage>
</organism>
<keyword evidence="1" id="KW-0539">Nucleus</keyword>
<dbReference type="SMART" id="SM00355">
    <property type="entry name" value="ZnF_C2H2"/>
    <property type="match status" value="2"/>
</dbReference>
<dbReference type="GO" id="GO:0048666">
    <property type="term" value="P:neuron development"/>
    <property type="evidence" value="ECO:0007669"/>
    <property type="project" value="UniProtKB-ARBA"/>
</dbReference>
<dbReference type="GO" id="GO:0048513">
    <property type="term" value="P:animal organ development"/>
    <property type="evidence" value="ECO:0007669"/>
    <property type="project" value="UniProtKB-ARBA"/>
</dbReference>
<evidence type="ECO:0000256" key="3">
    <source>
        <dbReference type="SAM" id="MobiDB-lite"/>
    </source>
</evidence>
<keyword evidence="2" id="KW-0479">Metal-binding</keyword>
<dbReference type="Proteomes" id="UP001445076">
    <property type="component" value="Unassembled WGS sequence"/>
</dbReference>
<dbReference type="CDD" id="cd18315">
    <property type="entry name" value="BTB_POZ_BAB-like"/>
    <property type="match status" value="1"/>
</dbReference>
<evidence type="ECO:0008006" key="8">
    <source>
        <dbReference type="Google" id="ProtNLM"/>
    </source>
</evidence>
<dbReference type="GO" id="GO:0008270">
    <property type="term" value="F:zinc ion binding"/>
    <property type="evidence" value="ECO:0007669"/>
    <property type="project" value="UniProtKB-KW"/>
</dbReference>
<feature type="domain" description="BTB" evidence="4">
    <location>
        <begin position="32"/>
        <end position="97"/>
    </location>
</feature>
<dbReference type="InterPro" id="IPR013087">
    <property type="entry name" value="Znf_C2H2_type"/>
</dbReference>
<dbReference type="SUPFAM" id="SSF57667">
    <property type="entry name" value="beta-beta-alpha zinc fingers"/>
    <property type="match status" value="1"/>
</dbReference>
<dbReference type="PROSITE" id="PS50097">
    <property type="entry name" value="BTB"/>
    <property type="match status" value="1"/>
</dbReference>
<feature type="domain" description="C2H2-type" evidence="5">
    <location>
        <begin position="319"/>
        <end position="343"/>
    </location>
</feature>
<dbReference type="InterPro" id="IPR051095">
    <property type="entry name" value="Dros_DevTransReg"/>
</dbReference>
<dbReference type="GO" id="GO:0003006">
    <property type="term" value="P:developmental process involved in reproduction"/>
    <property type="evidence" value="ECO:0007669"/>
    <property type="project" value="UniProtKB-ARBA"/>
</dbReference>
<dbReference type="PANTHER" id="PTHR23110">
    <property type="entry name" value="BTB DOMAIN TRANSCRIPTION FACTOR"/>
    <property type="match status" value="1"/>
</dbReference>
<evidence type="ECO:0000259" key="5">
    <source>
        <dbReference type="PROSITE" id="PS50157"/>
    </source>
</evidence>
<dbReference type="EMBL" id="JARKIK010000073">
    <property type="protein sequence ID" value="KAK8727980.1"/>
    <property type="molecule type" value="Genomic_DNA"/>
</dbReference>
<name>A0AAW0WAB3_CHEQU</name>
<keyword evidence="7" id="KW-1185">Reference proteome</keyword>
<reference evidence="6 7" key="1">
    <citation type="journal article" date="2024" name="BMC Genomics">
        <title>Genome assembly of redclaw crayfish (Cherax quadricarinatus) provides insights into its immune adaptation and hypoxia tolerance.</title>
        <authorList>
            <person name="Liu Z."/>
            <person name="Zheng J."/>
            <person name="Li H."/>
            <person name="Fang K."/>
            <person name="Wang S."/>
            <person name="He J."/>
            <person name="Zhou D."/>
            <person name="Weng S."/>
            <person name="Chi M."/>
            <person name="Gu Z."/>
            <person name="He J."/>
            <person name="Li F."/>
            <person name="Wang M."/>
        </authorList>
    </citation>
    <scope>NUCLEOTIDE SEQUENCE [LARGE SCALE GENOMIC DNA]</scope>
    <source>
        <strain evidence="6">ZL_2023a</strain>
    </source>
</reference>
<feature type="compositionally biased region" description="Polar residues" evidence="3">
    <location>
        <begin position="255"/>
        <end position="268"/>
    </location>
</feature>
<evidence type="ECO:0000259" key="4">
    <source>
        <dbReference type="PROSITE" id="PS50097"/>
    </source>
</evidence>
<comment type="caution">
    <text evidence="6">The sequence shown here is derived from an EMBL/GenBank/DDBJ whole genome shotgun (WGS) entry which is preliminary data.</text>
</comment>
<dbReference type="Gene3D" id="3.30.160.60">
    <property type="entry name" value="Classic Zinc Finger"/>
    <property type="match status" value="1"/>
</dbReference>
<evidence type="ECO:0000256" key="1">
    <source>
        <dbReference type="ARBA" id="ARBA00023242"/>
    </source>
</evidence>
<accession>A0AAW0WAB3</accession>
<feature type="region of interest" description="Disordered" evidence="3">
    <location>
        <begin position="171"/>
        <end position="292"/>
    </location>
</feature>
<evidence type="ECO:0000256" key="2">
    <source>
        <dbReference type="PROSITE-ProRule" id="PRU00042"/>
    </source>
</evidence>
<feature type="compositionally biased region" description="Basic and acidic residues" evidence="3">
    <location>
        <begin position="233"/>
        <end position="246"/>
    </location>
</feature>
<evidence type="ECO:0000313" key="7">
    <source>
        <dbReference type="Proteomes" id="UP001445076"/>
    </source>
</evidence>
<dbReference type="InterPro" id="IPR011333">
    <property type="entry name" value="SKP1/BTB/POZ_sf"/>
</dbReference>
<dbReference type="PANTHER" id="PTHR23110:SF98">
    <property type="entry name" value="PRE-LOLA-G, ISOFORM C-RELATED"/>
    <property type="match status" value="1"/>
</dbReference>
<dbReference type="GO" id="GO:0005634">
    <property type="term" value="C:nucleus"/>
    <property type="evidence" value="ECO:0007669"/>
    <property type="project" value="TreeGrafter"/>
</dbReference>
<dbReference type="PROSITE" id="PS00028">
    <property type="entry name" value="ZINC_FINGER_C2H2_1"/>
    <property type="match status" value="2"/>
</dbReference>
<dbReference type="PROSITE" id="PS50157">
    <property type="entry name" value="ZINC_FINGER_C2H2_2"/>
    <property type="match status" value="1"/>
</dbReference>
<sequence>MGSEQHYSLRWNDYTVKIVTAFQSLRDEEDFVDVTVACDGHSYSAHKMVLSACSPYFRALLRANPCQHPIVILKDVGHVELERLLEFMYNGEVSIAQDQLAAFLKTAENLKIRGLAGSSDDMDQTGLHRPDVSYSYSSGSAIGGVTSGRSSPSAGYAPSQGSKDEEIIAEGSGSYHSRPESPPSKRRKRTSAPAAGHADSNTASHTTEGVIGDNPVEVDTGGTMSGGSVPGEDDIRLDRREMKSEPGDSMADVYSESSEMSTDPQSHTGEAMPGPSGAVGSQDNVGTHEPGGGGVCGGDSGCGGDAVWYPRVVLRPKTYLCPFCDKCFTNRQSRSRHVHQKHAAGLAGTCSVCGHVYTNLQTRCAHTRVHSRKIKP</sequence>
<dbReference type="Gene3D" id="3.30.710.10">
    <property type="entry name" value="Potassium Channel Kv1.1, Chain A"/>
    <property type="match status" value="1"/>
</dbReference>
<proteinExistence type="predicted"/>
<dbReference type="AlphaFoldDB" id="A0AAW0WAB3"/>
<evidence type="ECO:0000313" key="6">
    <source>
        <dbReference type="EMBL" id="KAK8727980.1"/>
    </source>
</evidence>
<keyword evidence="2" id="KW-0862">Zinc</keyword>
<dbReference type="InterPro" id="IPR036236">
    <property type="entry name" value="Znf_C2H2_sf"/>
</dbReference>
<dbReference type="SUPFAM" id="SSF54695">
    <property type="entry name" value="POZ domain"/>
    <property type="match status" value="1"/>
</dbReference>
<dbReference type="InterPro" id="IPR000210">
    <property type="entry name" value="BTB/POZ_dom"/>
</dbReference>
<protein>
    <recommendedName>
        <fullName evidence="8">Broad-complex</fullName>
    </recommendedName>
</protein>
<dbReference type="SMART" id="SM00225">
    <property type="entry name" value="BTB"/>
    <property type="match status" value="1"/>
</dbReference>